<keyword evidence="2" id="KW-1185">Reference proteome</keyword>
<accession>A0A811YY96</accession>
<dbReference type="Proteomes" id="UP000645828">
    <property type="component" value="Unassembled WGS sequence"/>
</dbReference>
<organism evidence="1 2">
    <name type="scientific">Nyctereutes procyonoides</name>
    <name type="common">Raccoon dog</name>
    <name type="synonym">Canis procyonoides</name>
    <dbReference type="NCBI Taxonomy" id="34880"/>
    <lineage>
        <taxon>Eukaryota</taxon>
        <taxon>Metazoa</taxon>
        <taxon>Chordata</taxon>
        <taxon>Craniata</taxon>
        <taxon>Vertebrata</taxon>
        <taxon>Euteleostomi</taxon>
        <taxon>Mammalia</taxon>
        <taxon>Eutheria</taxon>
        <taxon>Laurasiatheria</taxon>
        <taxon>Carnivora</taxon>
        <taxon>Caniformia</taxon>
        <taxon>Canidae</taxon>
        <taxon>Nyctereutes</taxon>
    </lineage>
</organism>
<dbReference type="AlphaFoldDB" id="A0A811YY96"/>
<proteinExistence type="predicted"/>
<evidence type="ECO:0000313" key="2">
    <source>
        <dbReference type="Proteomes" id="UP000645828"/>
    </source>
</evidence>
<sequence>MFQKIKIEGKLPNSFYKTSITLIPKLEDFTKKENYRTISWMNMDVKILSEILQIYLSFKNLFKCTKDLCFFFSFERLYAKQRPLCRPERENRVRGSLENMFLQCPKPTLQQTSHIAQLLGLEKDDFEAAGSPFSEAPVSFPLAPGPHFGTPGYGGPHFTALYSPVPLPEAFPQCLSPLWVLPCIQIEVLALPRNGGQRKREC</sequence>
<protein>
    <submittedName>
        <fullName evidence="1">(raccoon dog) hypothetical protein</fullName>
    </submittedName>
</protein>
<name>A0A811YY96_NYCPR</name>
<dbReference type="PANTHER" id="PTHR19446">
    <property type="entry name" value="REVERSE TRANSCRIPTASES"/>
    <property type="match status" value="1"/>
</dbReference>
<dbReference type="Gene3D" id="1.10.10.60">
    <property type="entry name" value="Homeodomain-like"/>
    <property type="match status" value="1"/>
</dbReference>
<comment type="caution">
    <text evidence="1">The sequence shown here is derived from an EMBL/GenBank/DDBJ whole genome shotgun (WGS) entry which is preliminary data.</text>
</comment>
<gene>
    <name evidence="1" type="ORF">NYPRO_LOCUS12976</name>
</gene>
<dbReference type="EMBL" id="CAJHUB010000748">
    <property type="protein sequence ID" value="CAD7680177.1"/>
    <property type="molecule type" value="Genomic_DNA"/>
</dbReference>
<evidence type="ECO:0000313" key="1">
    <source>
        <dbReference type="EMBL" id="CAD7680177.1"/>
    </source>
</evidence>
<reference evidence="1" key="1">
    <citation type="submission" date="2020-12" db="EMBL/GenBank/DDBJ databases">
        <authorList>
            <consortium name="Molecular Ecology Group"/>
        </authorList>
    </citation>
    <scope>NUCLEOTIDE SEQUENCE</scope>
    <source>
        <strain evidence="1">TBG_1078</strain>
    </source>
</reference>